<evidence type="ECO:0000313" key="1">
    <source>
        <dbReference type="EMBL" id="KKM70312.1"/>
    </source>
</evidence>
<comment type="caution">
    <text evidence="1">The sequence shown here is derived from an EMBL/GenBank/DDBJ whole genome shotgun (WGS) entry which is preliminary data.</text>
</comment>
<proteinExistence type="predicted"/>
<dbReference type="EMBL" id="LAZR01009841">
    <property type="protein sequence ID" value="KKM70312.1"/>
    <property type="molecule type" value="Genomic_DNA"/>
</dbReference>
<reference evidence="1" key="1">
    <citation type="journal article" date="2015" name="Nature">
        <title>Complex archaea that bridge the gap between prokaryotes and eukaryotes.</title>
        <authorList>
            <person name="Spang A."/>
            <person name="Saw J.H."/>
            <person name="Jorgensen S.L."/>
            <person name="Zaremba-Niedzwiedzka K."/>
            <person name="Martijn J."/>
            <person name="Lind A.E."/>
            <person name="van Eijk R."/>
            <person name="Schleper C."/>
            <person name="Guy L."/>
            <person name="Ettema T.J."/>
        </authorList>
    </citation>
    <scope>NUCLEOTIDE SEQUENCE</scope>
</reference>
<organism evidence="1">
    <name type="scientific">marine sediment metagenome</name>
    <dbReference type="NCBI Taxonomy" id="412755"/>
    <lineage>
        <taxon>unclassified sequences</taxon>
        <taxon>metagenomes</taxon>
        <taxon>ecological metagenomes</taxon>
    </lineage>
</organism>
<sequence>MGPMKACRGVMIADADRAFPEHHLGETGESVTYAIGSRWDNAVTYWRF</sequence>
<dbReference type="AlphaFoldDB" id="A0A0F9MMA8"/>
<protein>
    <submittedName>
        <fullName evidence="1">Uncharacterized protein</fullName>
    </submittedName>
</protein>
<accession>A0A0F9MMA8</accession>
<gene>
    <name evidence="1" type="ORF">LCGC14_1442000</name>
</gene>
<name>A0A0F9MMA8_9ZZZZ</name>